<evidence type="ECO:0000313" key="1">
    <source>
        <dbReference type="EMBL" id="MCY4728549.1"/>
    </source>
</evidence>
<dbReference type="PANTHER" id="PTHR36166:SF1">
    <property type="entry name" value="SRPBCC DOMAIN-CONTAINING PROTEIN"/>
    <property type="match status" value="1"/>
</dbReference>
<proteinExistence type="predicted"/>
<dbReference type="SUPFAM" id="SSF55961">
    <property type="entry name" value="Bet v1-like"/>
    <property type="match status" value="1"/>
</dbReference>
<accession>A0ABT4CKL8</accession>
<protein>
    <submittedName>
        <fullName evidence="1">SRPBCC domain-containing protein</fullName>
    </submittedName>
</protein>
<dbReference type="Pfam" id="PF10604">
    <property type="entry name" value="Polyketide_cyc2"/>
    <property type="match status" value="1"/>
</dbReference>
<keyword evidence="2" id="KW-1185">Reference proteome</keyword>
<evidence type="ECO:0000313" key="2">
    <source>
        <dbReference type="Proteomes" id="UP001074726"/>
    </source>
</evidence>
<sequence>MSKIITTHLTVGSRVEDVWAILTALGAYGEWNPFITSASGTVAPGERLDLAIHPPGGRPMKFKPWVTAVEECRYMEWLGRAGIPGIFDGRHSFTLTPLANERTLVQQSETFSGALLPFASPLLARTRQGFDQMNEALGRRVGGSHRQPPRGC</sequence>
<name>A0ABT4CKL8_9ACTN</name>
<dbReference type="Gene3D" id="3.30.530.20">
    <property type="match status" value="1"/>
</dbReference>
<dbReference type="RefSeq" id="WP_268113580.1">
    <property type="nucleotide sequence ID" value="NZ_JAPPUX010000006.1"/>
</dbReference>
<comment type="caution">
    <text evidence="1">The sequence shown here is derived from an EMBL/GenBank/DDBJ whole genome shotgun (WGS) entry which is preliminary data.</text>
</comment>
<dbReference type="Proteomes" id="UP001074726">
    <property type="component" value="Unassembled WGS sequence"/>
</dbReference>
<dbReference type="EMBL" id="JAPPUX010000006">
    <property type="protein sequence ID" value="MCY4728549.1"/>
    <property type="molecule type" value="Genomic_DNA"/>
</dbReference>
<dbReference type="InterPro" id="IPR023393">
    <property type="entry name" value="START-like_dom_sf"/>
</dbReference>
<dbReference type="InterPro" id="IPR019587">
    <property type="entry name" value="Polyketide_cyclase/dehydratase"/>
</dbReference>
<dbReference type="CDD" id="cd07822">
    <property type="entry name" value="SRPBCC_4"/>
    <property type="match status" value="1"/>
</dbReference>
<organism evidence="1 2">
    <name type="scientific">Nocardioides pini</name>
    <dbReference type="NCBI Taxonomy" id="2975053"/>
    <lineage>
        <taxon>Bacteria</taxon>
        <taxon>Bacillati</taxon>
        <taxon>Actinomycetota</taxon>
        <taxon>Actinomycetes</taxon>
        <taxon>Propionibacteriales</taxon>
        <taxon>Nocardioidaceae</taxon>
        <taxon>Nocardioides</taxon>
    </lineage>
</organism>
<dbReference type="PANTHER" id="PTHR36166">
    <property type="entry name" value="CHROMOSOME 9, WHOLE GENOME SHOTGUN SEQUENCE"/>
    <property type="match status" value="1"/>
</dbReference>
<gene>
    <name evidence="1" type="ORF">NYO98_19870</name>
</gene>
<reference evidence="1" key="1">
    <citation type="submission" date="2022-08" db="EMBL/GenBank/DDBJ databases">
        <title>Genome sequencing of Nocardioides sp. STR2.</title>
        <authorList>
            <person name="So Y."/>
        </authorList>
    </citation>
    <scope>NUCLEOTIDE SEQUENCE</scope>
    <source>
        <strain evidence="1">STR2</strain>
    </source>
</reference>